<dbReference type="Proteomes" id="UP000092024">
    <property type="component" value="Unassembled WGS sequence"/>
</dbReference>
<name>A0A1A5YD88_9BACL</name>
<dbReference type="InterPro" id="IPR007739">
    <property type="entry name" value="RgpF"/>
</dbReference>
<gene>
    <name evidence="1" type="ORF">A7K91_06195</name>
</gene>
<dbReference type="STRING" id="1844972.A7K91_06195"/>
<comment type="caution">
    <text evidence="1">The sequence shown here is derived from an EMBL/GenBank/DDBJ whole genome shotgun (WGS) entry which is preliminary data.</text>
</comment>
<sequence length="417" mass="49087">MSIAYENLDTLNCILPINYDIDDYDYKVLNNRIAVVIHLHYHDTFDCYKPYIDNIPQEIAIYFTTSNNEVRKKIENFAVRRVNCKLIQKSNRGRDITSFLVACRKDILNYEYICFLHDKKEKDPSMKSDIEKWIYSQWENMLGSTVYIRNVLSFFNRNPQVGLLLPPISLSDRIPFLYMDNWGGNYENTIELAERLNLNCDINNEISPMALGTVYWARVDALRKLLKYEWQYEDFDVEPLAENGTVSHAIERILEYVAKDAGYECKWIMTDRYAEERLGYFQTALSKGFERLQKSLGIRYLYELNQFDDRSFELKKLCQDFEKIYIYGAGLIGVNCLHFMKHIEVTVDAFLVTNMVGNMPVIENVPVGPIDKFEIDNETLVIIAVKKPYQKAVFEHLKERQFPMSNVYNWDQYVADL</sequence>
<protein>
    <recommendedName>
        <fullName evidence="3">Glycosyltransferase</fullName>
    </recommendedName>
</protein>
<dbReference type="EMBL" id="LYPA01000071">
    <property type="protein sequence ID" value="OBR63542.1"/>
    <property type="molecule type" value="Genomic_DNA"/>
</dbReference>
<evidence type="ECO:0000313" key="1">
    <source>
        <dbReference type="EMBL" id="OBR63542.1"/>
    </source>
</evidence>
<evidence type="ECO:0008006" key="3">
    <source>
        <dbReference type="Google" id="ProtNLM"/>
    </source>
</evidence>
<accession>A0A1A5YD88</accession>
<reference evidence="1 2" key="1">
    <citation type="submission" date="2016-05" db="EMBL/GenBank/DDBJ databases">
        <title>Paenibacillus oryzae. sp. nov., isolated from the rice root.</title>
        <authorList>
            <person name="Zhang J."/>
            <person name="Zhang X."/>
        </authorList>
    </citation>
    <scope>NUCLEOTIDE SEQUENCE [LARGE SCALE GENOMIC DNA]</scope>
    <source>
        <strain evidence="1 2">1DrF-4</strain>
    </source>
</reference>
<organism evidence="1 2">
    <name type="scientific">Paenibacillus oryzae</name>
    <dbReference type="NCBI Taxonomy" id="1844972"/>
    <lineage>
        <taxon>Bacteria</taxon>
        <taxon>Bacillati</taxon>
        <taxon>Bacillota</taxon>
        <taxon>Bacilli</taxon>
        <taxon>Bacillales</taxon>
        <taxon>Paenibacillaceae</taxon>
        <taxon>Paenibacillus</taxon>
    </lineage>
</organism>
<proteinExistence type="predicted"/>
<dbReference type="RefSeq" id="WP_068685967.1">
    <property type="nucleotide sequence ID" value="NZ_LYPA01000071.1"/>
</dbReference>
<dbReference type="AlphaFoldDB" id="A0A1A5YD88"/>
<evidence type="ECO:0000313" key="2">
    <source>
        <dbReference type="Proteomes" id="UP000092024"/>
    </source>
</evidence>
<dbReference type="Pfam" id="PF05045">
    <property type="entry name" value="RgpF"/>
    <property type="match status" value="1"/>
</dbReference>
<dbReference type="OrthoDB" id="9815339at2"/>
<keyword evidence="2" id="KW-1185">Reference proteome</keyword>